<accession>A0A0A9FAC9</accession>
<protein>
    <submittedName>
        <fullName evidence="1">Uncharacterized protein</fullName>
    </submittedName>
</protein>
<dbReference type="EMBL" id="GBRH01189757">
    <property type="protein sequence ID" value="JAE08139.1"/>
    <property type="molecule type" value="Transcribed_RNA"/>
</dbReference>
<organism evidence="1">
    <name type="scientific">Arundo donax</name>
    <name type="common">Giant reed</name>
    <name type="synonym">Donax arundinaceus</name>
    <dbReference type="NCBI Taxonomy" id="35708"/>
    <lineage>
        <taxon>Eukaryota</taxon>
        <taxon>Viridiplantae</taxon>
        <taxon>Streptophyta</taxon>
        <taxon>Embryophyta</taxon>
        <taxon>Tracheophyta</taxon>
        <taxon>Spermatophyta</taxon>
        <taxon>Magnoliopsida</taxon>
        <taxon>Liliopsida</taxon>
        <taxon>Poales</taxon>
        <taxon>Poaceae</taxon>
        <taxon>PACMAD clade</taxon>
        <taxon>Arundinoideae</taxon>
        <taxon>Arundineae</taxon>
        <taxon>Arundo</taxon>
    </lineage>
</organism>
<proteinExistence type="predicted"/>
<evidence type="ECO:0000313" key="1">
    <source>
        <dbReference type="EMBL" id="JAE08139.1"/>
    </source>
</evidence>
<reference evidence="1" key="1">
    <citation type="submission" date="2014-09" db="EMBL/GenBank/DDBJ databases">
        <authorList>
            <person name="Magalhaes I.L.F."/>
            <person name="Oliveira U."/>
            <person name="Santos F.R."/>
            <person name="Vidigal T.H.D.A."/>
            <person name="Brescovit A.D."/>
            <person name="Santos A.J."/>
        </authorList>
    </citation>
    <scope>NUCLEOTIDE SEQUENCE</scope>
    <source>
        <tissue evidence="1">Shoot tissue taken approximately 20 cm above the soil surface</tissue>
    </source>
</reference>
<reference evidence="1" key="2">
    <citation type="journal article" date="2015" name="Data Brief">
        <title>Shoot transcriptome of the giant reed, Arundo donax.</title>
        <authorList>
            <person name="Barrero R.A."/>
            <person name="Guerrero F.D."/>
            <person name="Moolhuijzen P."/>
            <person name="Goolsby J.A."/>
            <person name="Tidwell J."/>
            <person name="Bellgard S.E."/>
            <person name="Bellgard M.I."/>
        </authorList>
    </citation>
    <scope>NUCLEOTIDE SEQUENCE</scope>
    <source>
        <tissue evidence="1">Shoot tissue taken approximately 20 cm above the soil surface</tissue>
    </source>
</reference>
<name>A0A0A9FAC9_ARUDO</name>
<sequence>MNGKEGNCKL</sequence>